<keyword evidence="4" id="KW-1185">Reference proteome</keyword>
<feature type="compositionally biased region" description="Polar residues" evidence="1">
    <location>
        <begin position="1"/>
        <end position="10"/>
    </location>
</feature>
<reference evidence="3 4" key="1">
    <citation type="journal article" date="2009" name="Stand. Genomic Sci.">
        <title>Complete genome sequence of Beutenbergia cavernae type strain (HKI 0122).</title>
        <authorList>
            <person name="Land M."/>
            <person name="Pukall R."/>
            <person name="Abt B."/>
            <person name="Goker M."/>
            <person name="Rohde M."/>
            <person name="Glavina Del Rio T."/>
            <person name="Tice H."/>
            <person name="Copeland A."/>
            <person name="Cheng J.F."/>
            <person name="Lucas S."/>
            <person name="Chen F."/>
            <person name="Nolan M."/>
            <person name="Bruce D."/>
            <person name="Goodwin L."/>
            <person name="Pitluck S."/>
            <person name="Ivanova N."/>
            <person name="Mavromatis K."/>
            <person name="Ovchinnikova G."/>
            <person name="Pati A."/>
            <person name="Chen A."/>
            <person name="Palaniappan K."/>
            <person name="Hauser L."/>
            <person name="Chang Y.J."/>
            <person name="Jefferies C.C."/>
            <person name="Saunders E."/>
            <person name="Brettin T."/>
            <person name="Detter J.C."/>
            <person name="Han C."/>
            <person name="Chain P."/>
            <person name="Bristow J."/>
            <person name="Eisen J.A."/>
            <person name="Markowitz V."/>
            <person name="Hugenholtz P."/>
            <person name="Kyrpides N.C."/>
            <person name="Klenk H.P."/>
            <person name="Lapidus A."/>
        </authorList>
    </citation>
    <scope>NUCLEOTIDE SEQUENCE [LARGE SCALE GENOMIC DNA]</scope>
    <source>
        <strain evidence="4">ATCC BAA-8 / DSM 12333 / NBRC 16432</strain>
    </source>
</reference>
<evidence type="ECO:0000313" key="4">
    <source>
        <dbReference type="Proteomes" id="UP000007962"/>
    </source>
</evidence>
<gene>
    <name evidence="3" type="ordered locus">Bcav_3107</name>
</gene>
<dbReference type="OrthoDB" id="3212066at2"/>
<evidence type="ECO:0000259" key="2">
    <source>
        <dbReference type="Pfam" id="PF18970"/>
    </source>
</evidence>
<dbReference type="KEGG" id="bcv:Bcav_3107"/>
<evidence type="ECO:0000256" key="1">
    <source>
        <dbReference type="SAM" id="MobiDB-lite"/>
    </source>
</evidence>
<sequence>MSETPGTSTDPALGTEGDDDQLTREDALLDSPVDDVLDEGYSPPERDRSNRWGETAYEESVGEPLERRLGEEEPEVWEADYSTRRGRESDRSGRIEDTSDGWRRQDAFARDAGISGGAASAEEAAMHTLDDDAEVDELGEDEEDGAGAEESRER</sequence>
<dbReference type="AlphaFoldDB" id="C5C0F5"/>
<dbReference type="Proteomes" id="UP000007962">
    <property type="component" value="Chromosome"/>
</dbReference>
<dbReference type="EMBL" id="CP001618">
    <property type="protein sequence ID" value="ACQ81351.1"/>
    <property type="molecule type" value="Genomic_DNA"/>
</dbReference>
<dbReference type="RefSeq" id="WP_015883591.1">
    <property type="nucleotide sequence ID" value="NC_012669.1"/>
</dbReference>
<feature type="compositionally biased region" description="Basic and acidic residues" evidence="1">
    <location>
        <begin position="81"/>
        <end position="109"/>
    </location>
</feature>
<accession>C5C0F5</accession>
<dbReference type="Pfam" id="PF18970">
    <property type="entry name" value="DUF5709"/>
    <property type="match status" value="1"/>
</dbReference>
<dbReference type="HOGENOM" id="CLU_109389_1_0_11"/>
<feature type="region of interest" description="Disordered" evidence="1">
    <location>
        <begin position="1"/>
        <end position="154"/>
    </location>
</feature>
<protein>
    <recommendedName>
        <fullName evidence="2">DUF5709 domain-containing protein</fullName>
    </recommendedName>
</protein>
<feature type="domain" description="DUF5709" evidence="2">
    <location>
        <begin position="87"/>
        <end position="131"/>
    </location>
</feature>
<organism evidence="3 4">
    <name type="scientific">Beutenbergia cavernae (strain ATCC BAA-8 / DSM 12333 / CCUG 43141 / JCM 11478 / NBRC 16432 / NCIMB 13614 / HKI 0122)</name>
    <dbReference type="NCBI Taxonomy" id="471853"/>
    <lineage>
        <taxon>Bacteria</taxon>
        <taxon>Bacillati</taxon>
        <taxon>Actinomycetota</taxon>
        <taxon>Actinomycetes</taxon>
        <taxon>Micrococcales</taxon>
        <taxon>Beutenbergiaceae</taxon>
        <taxon>Beutenbergia</taxon>
    </lineage>
</organism>
<name>C5C0F5_BEUC1</name>
<dbReference type="STRING" id="471853.Bcav_3107"/>
<proteinExistence type="predicted"/>
<evidence type="ECO:0000313" key="3">
    <source>
        <dbReference type="EMBL" id="ACQ81351.1"/>
    </source>
</evidence>
<dbReference type="eggNOG" id="ENOG5033198">
    <property type="taxonomic scope" value="Bacteria"/>
</dbReference>
<feature type="compositionally biased region" description="Acidic residues" evidence="1">
    <location>
        <begin position="131"/>
        <end position="147"/>
    </location>
</feature>
<dbReference type="InterPro" id="IPR043763">
    <property type="entry name" value="DUF5709"/>
</dbReference>